<evidence type="ECO:0000313" key="4">
    <source>
        <dbReference type="Proteomes" id="UP000689967"/>
    </source>
</evidence>
<keyword evidence="4" id="KW-1185">Reference proteome</keyword>
<proteinExistence type="inferred from homology"/>
<evidence type="ECO:0000313" key="3">
    <source>
        <dbReference type="EMBL" id="MBU8543916.1"/>
    </source>
</evidence>
<dbReference type="Pfam" id="PF03401">
    <property type="entry name" value="TctC"/>
    <property type="match status" value="1"/>
</dbReference>
<evidence type="ECO:0000256" key="2">
    <source>
        <dbReference type="SAM" id="SignalP"/>
    </source>
</evidence>
<dbReference type="RefSeq" id="WP_216874642.1">
    <property type="nucleotide sequence ID" value="NZ_JAERQM010000002.1"/>
</dbReference>
<gene>
    <name evidence="3" type="ORF">JJQ90_09380</name>
</gene>
<feature type="signal peptide" evidence="2">
    <location>
        <begin position="1"/>
        <end position="28"/>
    </location>
</feature>
<dbReference type="Proteomes" id="UP000689967">
    <property type="component" value="Unassembled WGS sequence"/>
</dbReference>
<reference evidence="3 4" key="1">
    <citation type="submission" date="2021-01" db="EMBL/GenBank/DDBJ databases">
        <title>Roseomonas sp. nov, a bacterium isolated from an oil production mixture in Yumen Oilfield.</title>
        <authorList>
            <person name="Wu D."/>
        </authorList>
    </citation>
    <scope>NUCLEOTIDE SEQUENCE [LARGE SCALE GENOMIC DNA]</scope>
    <source>
        <strain evidence="3 4">ROY-5-3</strain>
    </source>
</reference>
<protein>
    <submittedName>
        <fullName evidence="3">Tripartite tricarboxylate transporter substrate binding protein</fullName>
    </submittedName>
</protein>
<dbReference type="PANTHER" id="PTHR42928">
    <property type="entry name" value="TRICARBOXYLATE-BINDING PROTEIN"/>
    <property type="match status" value="1"/>
</dbReference>
<comment type="caution">
    <text evidence="3">The sequence shown here is derived from an EMBL/GenBank/DDBJ whole genome shotgun (WGS) entry which is preliminary data.</text>
</comment>
<comment type="similarity">
    <text evidence="1">Belongs to the UPF0065 (bug) family.</text>
</comment>
<accession>A0ABS6H5H6</accession>
<feature type="chain" id="PRO_5047173186" evidence="2">
    <location>
        <begin position="29"/>
        <end position="328"/>
    </location>
</feature>
<organism evidence="3 4">
    <name type="scientific">Falsiroseomonas oleicola</name>
    <dbReference type="NCBI Taxonomy" id="2801474"/>
    <lineage>
        <taxon>Bacteria</taxon>
        <taxon>Pseudomonadati</taxon>
        <taxon>Pseudomonadota</taxon>
        <taxon>Alphaproteobacteria</taxon>
        <taxon>Acetobacterales</taxon>
        <taxon>Roseomonadaceae</taxon>
        <taxon>Falsiroseomonas</taxon>
    </lineage>
</organism>
<dbReference type="PANTHER" id="PTHR42928:SF5">
    <property type="entry name" value="BLR1237 PROTEIN"/>
    <property type="match status" value="1"/>
</dbReference>
<dbReference type="EMBL" id="JAERQM010000002">
    <property type="protein sequence ID" value="MBU8543916.1"/>
    <property type="molecule type" value="Genomic_DNA"/>
</dbReference>
<evidence type="ECO:0000256" key="1">
    <source>
        <dbReference type="ARBA" id="ARBA00006987"/>
    </source>
</evidence>
<keyword evidence="2" id="KW-0732">Signal</keyword>
<dbReference type="CDD" id="cd07012">
    <property type="entry name" value="PBP2_Bug_TTT"/>
    <property type="match status" value="1"/>
</dbReference>
<sequence>MKTEHGPRLSRRGALAAGLLLAAGGARAQSYPDRPIRLVVPFLAGGGGDTLSRLATGPAQTRLGQNFVVENRPGAGGNVGAEVAARAAPDGYTLFYGTNGTHAINEALYPRLSFRPHEDFVPIAPLSRIVLVVLVKRDLPVETLPQLIAWLKANPGKASYGSAGNGTTGHIAAEMFRMAAGVDILHVPYRGNAAAMTDLAAGRIDMAIELIPAAFAAMQNDAVRTLAVTSATPLATHPNLPTVASVLPGFAVSAWDGIFAPAGTPLPVIERLNAAFTAGLREESVVAALRARGAEPAPAMNPDAFAAFIATERQRWGAAVRASGAQLG</sequence>
<name>A0ABS6H5H6_9PROT</name>
<dbReference type="PIRSF" id="PIRSF017082">
    <property type="entry name" value="YflP"/>
    <property type="match status" value="1"/>
</dbReference>
<dbReference type="InterPro" id="IPR005064">
    <property type="entry name" value="BUG"/>
</dbReference>